<evidence type="ECO:0000259" key="5">
    <source>
        <dbReference type="Pfam" id="PF02518"/>
    </source>
</evidence>
<name>A0A2G1QQJ0_9HYPH</name>
<keyword evidence="4" id="KW-0812">Transmembrane</keyword>
<evidence type="ECO:0000256" key="3">
    <source>
        <dbReference type="ARBA" id="ARBA00023012"/>
    </source>
</evidence>
<feature type="transmembrane region" description="Helical" evidence="4">
    <location>
        <begin position="175"/>
        <end position="193"/>
    </location>
</feature>
<dbReference type="CDD" id="cd16917">
    <property type="entry name" value="HATPase_UhpB-NarQ-NarX-like"/>
    <property type="match status" value="1"/>
</dbReference>
<sequence>MALAMAGIVLVLALSMLPIPVPSLDGPADRKVSQAFLVQADGTDALVSLPQQWVSPYGSVTERHFHVTKHLETRPGQDLFLYVPYFEQKLQVFIGGQVVHDSTRNRLWAGPMSYLSALVRLPAKDLREGSNRIDIKVSTGPMPSGTLSPIYIGQAGSFEVGYRLRSLMEERLKPIFFGIQAFLAFISLGLFYYRRKDHVFGWLGATMLCACVLASGILMSYVPAIANVFGYLFVTFAPLTGYFFLGFSLALIGRRMPLLLSLVTGTVILTSLLVLMMQPAFVPGLGYGMALPTTVLFIAASMILVVEHALRERNAGIGLFAFAQALLLYGMGHNIAQRLGLVGDGFLISQTTHSLVLIGTVVFLMRRQAVTANSLDMSAQTLRLRLAEKEAELTRFYNEQQASMQQQAIETERRRIMADLHDGVAANLATIVALSESSDDVTSDIQRSARDALVDLRLVLDALSLPESDLGYALGSFRERCLQPLDRLGIEVKWSMMDLAAQPPLSREAILNVLRILQEATNNAVRHGNPETLRVVARRHPEGWTEIRVENRGGTAYDPETAGCGMGLANMRRRAASIGGSINLEPLPGGAILRLCF</sequence>
<dbReference type="Proteomes" id="UP000221168">
    <property type="component" value="Unassembled WGS sequence"/>
</dbReference>
<feature type="transmembrane region" description="Helical" evidence="4">
    <location>
        <begin position="284"/>
        <end position="305"/>
    </location>
</feature>
<reference evidence="6 7" key="1">
    <citation type="submission" date="2017-10" db="EMBL/GenBank/DDBJ databases">
        <title>Sedimentibacterium mangrovi gen. nov., sp. nov., a novel member of family Phyllobacteriacea isolated from mangrove sediment.</title>
        <authorList>
            <person name="Liao H."/>
            <person name="Tian Y."/>
        </authorList>
    </citation>
    <scope>NUCLEOTIDE SEQUENCE [LARGE SCALE GENOMIC DNA]</scope>
    <source>
        <strain evidence="6 7">X9-2-2</strain>
    </source>
</reference>
<dbReference type="EMBL" id="PDVP01000003">
    <property type="protein sequence ID" value="PHP67749.1"/>
    <property type="molecule type" value="Genomic_DNA"/>
</dbReference>
<keyword evidence="4" id="KW-0472">Membrane</keyword>
<evidence type="ECO:0000256" key="1">
    <source>
        <dbReference type="ARBA" id="ARBA00022679"/>
    </source>
</evidence>
<dbReference type="Gene3D" id="3.30.565.10">
    <property type="entry name" value="Histidine kinase-like ATPase, C-terminal domain"/>
    <property type="match status" value="1"/>
</dbReference>
<feature type="transmembrane region" description="Helical" evidence="4">
    <location>
        <begin position="228"/>
        <end position="251"/>
    </location>
</feature>
<feature type="transmembrane region" description="Helical" evidence="4">
    <location>
        <begin position="258"/>
        <end position="278"/>
    </location>
</feature>
<dbReference type="GO" id="GO:0016301">
    <property type="term" value="F:kinase activity"/>
    <property type="evidence" value="ECO:0007669"/>
    <property type="project" value="UniProtKB-KW"/>
</dbReference>
<evidence type="ECO:0000313" key="7">
    <source>
        <dbReference type="Proteomes" id="UP000221168"/>
    </source>
</evidence>
<feature type="transmembrane region" description="Helical" evidence="4">
    <location>
        <begin position="317"/>
        <end position="335"/>
    </location>
</feature>
<dbReference type="Gene3D" id="1.20.5.1930">
    <property type="match status" value="1"/>
</dbReference>
<keyword evidence="3" id="KW-0902">Two-component regulatory system</keyword>
<dbReference type="InterPro" id="IPR050482">
    <property type="entry name" value="Sensor_HK_TwoCompSys"/>
</dbReference>
<dbReference type="PANTHER" id="PTHR24421">
    <property type="entry name" value="NITRATE/NITRITE SENSOR PROTEIN NARX-RELATED"/>
    <property type="match status" value="1"/>
</dbReference>
<evidence type="ECO:0000313" key="6">
    <source>
        <dbReference type="EMBL" id="PHP67749.1"/>
    </source>
</evidence>
<accession>A0A2G1QQJ0</accession>
<dbReference type="SUPFAM" id="SSF55874">
    <property type="entry name" value="ATPase domain of HSP90 chaperone/DNA topoisomerase II/histidine kinase"/>
    <property type="match status" value="1"/>
</dbReference>
<dbReference type="Pfam" id="PF02518">
    <property type="entry name" value="HATPase_c"/>
    <property type="match status" value="1"/>
</dbReference>
<dbReference type="AlphaFoldDB" id="A0A2G1QQJ0"/>
<dbReference type="InterPro" id="IPR003594">
    <property type="entry name" value="HATPase_dom"/>
</dbReference>
<proteinExistence type="predicted"/>
<dbReference type="GO" id="GO:0000160">
    <property type="term" value="P:phosphorelay signal transduction system"/>
    <property type="evidence" value="ECO:0007669"/>
    <property type="project" value="UniProtKB-KW"/>
</dbReference>
<evidence type="ECO:0000256" key="4">
    <source>
        <dbReference type="SAM" id="Phobius"/>
    </source>
</evidence>
<keyword evidence="2" id="KW-0418">Kinase</keyword>
<keyword evidence="4" id="KW-1133">Transmembrane helix</keyword>
<organism evidence="6 7">
    <name type="scientific">Zhengella mangrovi</name>
    <dbReference type="NCBI Taxonomy" id="1982044"/>
    <lineage>
        <taxon>Bacteria</taxon>
        <taxon>Pseudomonadati</taxon>
        <taxon>Pseudomonadota</taxon>
        <taxon>Alphaproteobacteria</taxon>
        <taxon>Hyphomicrobiales</taxon>
        <taxon>Notoacmeibacteraceae</taxon>
        <taxon>Zhengella</taxon>
    </lineage>
</organism>
<keyword evidence="1" id="KW-0808">Transferase</keyword>
<protein>
    <recommendedName>
        <fullName evidence="5">Histidine kinase/HSP90-like ATPase domain-containing protein</fullName>
    </recommendedName>
</protein>
<feature type="domain" description="Histidine kinase/HSP90-like ATPase" evidence="5">
    <location>
        <begin position="513"/>
        <end position="592"/>
    </location>
</feature>
<feature type="transmembrane region" description="Helical" evidence="4">
    <location>
        <begin position="347"/>
        <end position="365"/>
    </location>
</feature>
<feature type="transmembrane region" description="Helical" evidence="4">
    <location>
        <begin position="200"/>
        <end position="222"/>
    </location>
</feature>
<gene>
    <name evidence="6" type="ORF">CSC94_08665</name>
</gene>
<dbReference type="PANTHER" id="PTHR24421:SF58">
    <property type="entry name" value="SIGNAL TRANSDUCTION HISTIDINE-PROTEIN KINASE_PHOSPHATASE UHPB"/>
    <property type="match status" value="1"/>
</dbReference>
<comment type="caution">
    <text evidence="6">The sequence shown here is derived from an EMBL/GenBank/DDBJ whole genome shotgun (WGS) entry which is preliminary data.</text>
</comment>
<evidence type="ECO:0000256" key="2">
    <source>
        <dbReference type="ARBA" id="ARBA00022777"/>
    </source>
</evidence>
<dbReference type="InterPro" id="IPR036890">
    <property type="entry name" value="HATPase_C_sf"/>
</dbReference>
<keyword evidence="7" id="KW-1185">Reference proteome</keyword>